<accession>A0AAX4NFF5</accession>
<feature type="transmembrane region" description="Helical" evidence="7">
    <location>
        <begin position="63"/>
        <end position="82"/>
    </location>
</feature>
<evidence type="ECO:0000256" key="5">
    <source>
        <dbReference type="ARBA" id="ARBA00022989"/>
    </source>
</evidence>
<dbReference type="RefSeq" id="WP_393971873.1">
    <property type="nucleotide sequence ID" value="NZ_CP133772.1"/>
</dbReference>
<feature type="transmembrane region" description="Helical" evidence="7">
    <location>
        <begin position="198"/>
        <end position="220"/>
    </location>
</feature>
<keyword evidence="9" id="KW-1185">Reference proteome</keyword>
<feature type="transmembrane region" description="Helical" evidence="7">
    <location>
        <begin position="241"/>
        <end position="265"/>
    </location>
</feature>
<evidence type="ECO:0000256" key="7">
    <source>
        <dbReference type="SAM" id="Phobius"/>
    </source>
</evidence>
<dbReference type="PIRSF" id="PIRSF002744">
    <property type="entry name" value="Pur-cyt_permease"/>
    <property type="match status" value="1"/>
</dbReference>
<dbReference type="InterPro" id="IPR026030">
    <property type="entry name" value="Pur-cyt_permease_Fcy2/21/22"/>
</dbReference>
<organism evidence="8 9">
    <name type="scientific">Oxyplasma meridianum</name>
    <dbReference type="NCBI Taxonomy" id="3073602"/>
    <lineage>
        <taxon>Archaea</taxon>
        <taxon>Methanobacteriati</taxon>
        <taxon>Thermoplasmatota</taxon>
        <taxon>Thermoplasmata</taxon>
        <taxon>Thermoplasmatales</taxon>
        <taxon>Thermoplasmataceae</taxon>
        <taxon>Oxyplasma</taxon>
    </lineage>
</organism>
<proteinExistence type="inferred from homology"/>
<feature type="transmembrane region" description="Helical" evidence="7">
    <location>
        <begin position="350"/>
        <end position="372"/>
    </location>
</feature>
<dbReference type="Gene3D" id="1.10.4160.10">
    <property type="entry name" value="Hydantoin permease"/>
    <property type="match status" value="1"/>
</dbReference>
<reference evidence="8 9" key="1">
    <citation type="submission" date="2023-09" db="EMBL/GenBank/DDBJ databases">
        <authorList>
            <person name="Golyshina O.V."/>
            <person name="Lunev E.A."/>
            <person name="Bargiela R."/>
            <person name="Gaines M.C."/>
            <person name="Daum B."/>
            <person name="Bale N.J."/>
            <person name="Koenen M."/>
            <person name="Sinninghe Damst J.S."/>
            <person name="Yakimov M."/>
            <person name="Golyshin P.N."/>
        </authorList>
    </citation>
    <scope>NUCLEOTIDE SEQUENCE [LARGE SCALE GENOMIC DNA]</scope>
    <source>
        <strain evidence="8 9">M1</strain>
    </source>
</reference>
<evidence type="ECO:0000256" key="6">
    <source>
        <dbReference type="ARBA" id="ARBA00023136"/>
    </source>
</evidence>
<evidence type="ECO:0000256" key="4">
    <source>
        <dbReference type="ARBA" id="ARBA00022692"/>
    </source>
</evidence>
<dbReference type="GeneID" id="95967187"/>
<feature type="transmembrane region" description="Helical" evidence="7">
    <location>
        <begin position="138"/>
        <end position="157"/>
    </location>
</feature>
<dbReference type="GO" id="GO:0022857">
    <property type="term" value="F:transmembrane transporter activity"/>
    <property type="evidence" value="ECO:0007669"/>
    <property type="project" value="InterPro"/>
</dbReference>
<keyword evidence="6 7" id="KW-0472">Membrane</keyword>
<dbReference type="AlphaFoldDB" id="A0AAX4NFF5"/>
<feature type="transmembrane region" description="Helical" evidence="7">
    <location>
        <begin position="424"/>
        <end position="443"/>
    </location>
</feature>
<feature type="transmembrane region" description="Helical" evidence="7">
    <location>
        <begin position="393"/>
        <end position="412"/>
    </location>
</feature>
<dbReference type="EMBL" id="CP133772">
    <property type="protein sequence ID" value="WYX99914.1"/>
    <property type="molecule type" value="Genomic_DNA"/>
</dbReference>
<evidence type="ECO:0000313" key="9">
    <source>
        <dbReference type="Proteomes" id="UP001451606"/>
    </source>
</evidence>
<gene>
    <name evidence="8" type="ORF">OXIME_000460</name>
</gene>
<keyword evidence="3" id="KW-0813">Transport</keyword>
<keyword evidence="5 7" id="KW-1133">Transmembrane helix</keyword>
<sequence>MSEQVFVKSNIHDSEENLSNPLSDNHRDLSSKSMFTIWFASNLTIGDFAVGFIPIYLGLGIEVSIAALVIGSLMGGVLLGLMSSTGPRSGLPQMVSSKFAFGLRGSKVMSSLQWVNTAGWLSVNLILAAFALSALFHGLYFVLSLVIVALVVALAVSMGHKGIHTFERILSIILGILFLFIIYTSLRHLPALGSYSASYSVTAAVGFGIVLASSFSYIMSWGPYASDYSRFVPSTFSSRSVFSWTLAGSFIASVWAEIAGLMVAVISGNPNGNPATDLASIMGKFGYIGLISLFLGGLSANALNLYSNSISLRSTGIKINRKIIIGLVTLFSVALGIIGYNNFYAFYETFLFILDYWITPWIGVMVAEFFIVRRISGSSSITPGFKKIGFISYLLSIVISIPFMNPGVIFIGPVSSLMGGVDTSYYVSFLLAIVLYVLLSRYYNDSKPVPKNLGKAGA</sequence>
<dbReference type="GO" id="GO:0005886">
    <property type="term" value="C:plasma membrane"/>
    <property type="evidence" value="ECO:0007669"/>
    <property type="project" value="TreeGrafter"/>
</dbReference>
<protein>
    <submittedName>
        <fullName evidence="8">Cytosine permease</fullName>
    </submittedName>
</protein>
<dbReference type="PANTHER" id="PTHR31806:SF1">
    <property type="entry name" value="PURINE-CYTOSINE PERMEASE FCY2-RELATED"/>
    <property type="match status" value="1"/>
</dbReference>
<evidence type="ECO:0000313" key="8">
    <source>
        <dbReference type="EMBL" id="WYX99914.1"/>
    </source>
</evidence>
<dbReference type="PANTHER" id="PTHR31806">
    <property type="entry name" value="PURINE-CYTOSINE PERMEASE FCY2-RELATED"/>
    <property type="match status" value="1"/>
</dbReference>
<feature type="transmembrane region" description="Helical" evidence="7">
    <location>
        <begin position="35"/>
        <end position="57"/>
    </location>
</feature>
<evidence type="ECO:0000256" key="1">
    <source>
        <dbReference type="ARBA" id="ARBA00004141"/>
    </source>
</evidence>
<evidence type="ECO:0000256" key="2">
    <source>
        <dbReference type="ARBA" id="ARBA00008974"/>
    </source>
</evidence>
<dbReference type="Proteomes" id="UP001451606">
    <property type="component" value="Chromosome"/>
</dbReference>
<name>A0AAX4NFF5_9ARCH</name>
<dbReference type="Pfam" id="PF02133">
    <property type="entry name" value="Transp_cyt_pur"/>
    <property type="match status" value="1"/>
</dbReference>
<keyword evidence="4 7" id="KW-0812">Transmembrane</keyword>
<comment type="subcellular location">
    <subcellularLocation>
        <location evidence="1">Membrane</location>
        <topology evidence="1">Multi-pass membrane protein</topology>
    </subcellularLocation>
</comment>
<dbReference type="InterPro" id="IPR001248">
    <property type="entry name" value="Pur-cyt_permease"/>
</dbReference>
<feature type="transmembrane region" description="Helical" evidence="7">
    <location>
        <begin position="285"/>
        <end position="303"/>
    </location>
</feature>
<comment type="similarity">
    <text evidence="2">Belongs to the purine-cytosine permease (2.A.39) family.</text>
</comment>
<dbReference type="KEGG" id="omr:OXIME_000460"/>
<feature type="transmembrane region" description="Helical" evidence="7">
    <location>
        <begin position="323"/>
        <end position="344"/>
    </location>
</feature>
<feature type="transmembrane region" description="Helical" evidence="7">
    <location>
        <begin position="169"/>
        <end position="186"/>
    </location>
</feature>
<evidence type="ECO:0000256" key="3">
    <source>
        <dbReference type="ARBA" id="ARBA00022448"/>
    </source>
</evidence>